<feature type="transmembrane region" description="Helical" evidence="22">
    <location>
        <begin position="370"/>
        <end position="392"/>
    </location>
</feature>
<evidence type="ECO:0000256" key="21">
    <source>
        <dbReference type="ARBA" id="ARBA00049966"/>
    </source>
</evidence>
<feature type="transmembrane region" description="Helical" evidence="22">
    <location>
        <begin position="166"/>
        <end position="184"/>
    </location>
</feature>
<dbReference type="EMBL" id="BAAAPN010000055">
    <property type="protein sequence ID" value="GAA1764620.1"/>
    <property type="molecule type" value="Genomic_DNA"/>
</dbReference>
<dbReference type="EC" id="2.4.99.28" evidence="19"/>
<dbReference type="Proteomes" id="UP001501475">
    <property type="component" value="Unassembled WGS sequence"/>
</dbReference>
<feature type="transmembrane region" description="Helical" evidence="22">
    <location>
        <begin position="295"/>
        <end position="321"/>
    </location>
</feature>
<sequence>MSSASTTPASGVANRRAFGRTRELLDSPAATYYLLLAVTALLVSVGLVMVLSASMIVSLKDDDTPFAVFKGQLVFAILGLVALVIAMRLPMSFWKRIGGLALLVAVFLQLLVVFTPLGTGQGGNRNWLDLKFTSLQPSELGKLALVLFGARVLAQKRRVLGDFREAMIPFVMPAAAIVLLLVMIGHDLGTAMVIAALVAGMLFAAGVRLRWFAAAGIGGVALLALATLTSSNRLGRINIWLNPSVCKPKNEDLYYGICRQPLHAQFALADGGVTGIGLGASKEKWQWLSEPHNDFIFAIIGEELGLIGALIVLALFAVFAYATYRLVVRTDDFFVRIAAVGVMVWILVQAIINIGAVIGTLPIIGVPLPFVSSGGSSLITTMLAAGMLLAFARAEPGCREALALRPSAVKGSMAVLGRARRKTTS</sequence>
<comment type="similarity">
    <text evidence="16">Belongs to the SEDS family. FtsW subfamily.</text>
</comment>
<dbReference type="InterPro" id="IPR001182">
    <property type="entry name" value="FtsW/RodA"/>
</dbReference>
<keyword evidence="4" id="KW-0132">Cell division</keyword>
<evidence type="ECO:0000256" key="17">
    <source>
        <dbReference type="ARBA" id="ARBA00041185"/>
    </source>
</evidence>
<evidence type="ECO:0000256" key="9">
    <source>
        <dbReference type="ARBA" id="ARBA00022984"/>
    </source>
</evidence>
<feature type="transmembrane region" description="Helical" evidence="22">
    <location>
        <begin position="99"/>
        <end position="117"/>
    </location>
</feature>
<evidence type="ECO:0000256" key="2">
    <source>
        <dbReference type="ARBA" id="ARBA00004752"/>
    </source>
</evidence>
<keyword evidence="9" id="KW-0573">Peptidoglycan synthesis</keyword>
<evidence type="ECO:0000256" key="7">
    <source>
        <dbReference type="ARBA" id="ARBA00022692"/>
    </source>
</evidence>
<comment type="function">
    <text evidence="21">Peptidoglycan polymerase that is essential for cell division.</text>
</comment>
<keyword evidence="8" id="KW-0133">Cell shape</keyword>
<evidence type="ECO:0000256" key="11">
    <source>
        <dbReference type="ARBA" id="ARBA00023136"/>
    </source>
</evidence>
<comment type="catalytic activity">
    <reaction evidence="20">
        <text>[GlcNAc-(1-&gt;4)-Mur2Ac(oyl-L-Ala-gamma-D-Glu-L-Lys-D-Ala-D-Ala)](n)-di-trans,octa-cis-undecaprenyl diphosphate + beta-D-GlcNAc-(1-&gt;4)-Mur2Ac(oyl-L-Ala-gamma-D-Glu-L-Lys-D-Ala-D-Ala)-di-trans,octa-cis-undecaprenyl diphosphate = [GlcNAc-(1-&gt;4)-Mur2Ac(oyl-L-Ala-gamma-D-Glu-L-Lys-D-Ala-D-Ala)](n+1)-di-trans,octa-cis-undecaprenyl diphosphate + di-trans,octa-cis-undecaprenyl diphosphate + H(+)</text>
        <dbReference type="Rhea" id="RHEA:23708"/>
        <dbReference type="Rhea" id="RHEA-COMP:9602"/>
        <dbReference type="Rhea" id="RHEA-COMP:9603"/>
        <dbReference type="ChEBI" id="CHEBI:15378"/>
        <dbReference type="ChEBI" id="CHEBI:58405"/>
        <dbReference type="ChEBI" id="CHEBI:60033"/>
        <dbReference type="ChEBI" id="CHEBI:78435"/>
        <dbReference type="EC" id="2.4.99.28"/>
    </reaction>
</comment>
<dbReference type="Pfam" id="PF01098">
    <property type="entry name" value="FTSW_RODA_SPOVE"/>
    <property type="match status" value="1"/>
</dbReference>
<feature type="transmembrane region" description="Helical" evidence="22">
    <location>
        <begin position="69"/>
        <end position="87"/>
    </location>
</feature>
<evidence type="ECO:0000256" key="13">
    <source>
        <dbReference type="ARBA" id="ARBA00023316"/>
    </source>
</evidence>
<evidence type="ECO:0000256" key="6">
    <source>
        <dbReference type="ARBA" id="ARBA00022679"/>
    </source>
</evidence>
<feature type="transmembrane region" description="Helical" evidence="22">
    <location>
        <begin position="212"/>
        <end position="231"/>
    </location>
</feature>
<name>A0ABN2KUU2_9MICO</name>
<evidence type="ECO:0000256" key="8">
    <source>
        <dbReference type="ARBA" id="ARBA00022960"/>
    </source>
</evidence>
<keyword evidence="11 22" id="KW-0472">Membrane</keyword>
<feature type="transmembrane region" description="Helical" evidence="22">
    <location>
        <begin position="333"/>
        <end position="364"/>
    </location>
</feature>
<protein>
    <recommendedName>
        <fullName evidence="17">Probable peptidoglycan glycosyltransferase FtsW</fullName>
        <ecNumber evidence="19">2.4.99.28</ecNumber>
    </recommendedName>
    <alternativeName>
        <fullName evidence="18">Cell division protein FtsW</fullName>
    </alternativeName>
    <alternativeName>
        <fullName evidence="15">Cell wall polymerase</fullName>
    </alternativeName>
    <alternativeName>
        <fullName evidence="14">Peptidoglycan polymerase</fullName>
    </alternativeName>
</protein>
<keyword evidence="13" id="KW-0961">Cell wall biogenesis/degradation</keyword>
<evidence type="ECO:0000256" key="5">
    <source>
        <dbReference type="ARBA" id="ARBA00022676"/>
    </source>
</evidence>
<evidence type="ECO:0000256" key="3">
    <source>
        <dbReference type="ARBA" id="ARBA00022475"/>
    </source>
</evidence>
<evidence type="ECO:0000256" key="18">
    <source>
        <dbReference type="ARBA" id="ARBA00041418"/>
    </source>
</evidence>
<reference evidence="23 24" key="1">
    <citation type="journal article" date="2019" name="Int. J. Syst. Evol. Microbiol.">
        <title>The Global Catalogue of Microorganisms (GCM) 10K type strain sequencing project: providing services to taxonomists for standard genome sequencing and annotation.</title>
        <authorList>
            <consortium name="The Broad Institute Genomics Platform"/>
            <consortium name="The Broad Institute Genome Sequencing Center for Infectious Disease"/>
            <person name="Wu L."/>
            <person name="Ma J."/>
        </authorList>
    </citation>
    <scope>NUCLEOTIDE SEQUENCE [LARGE SCALE GENOMIC DNA]</scope>
    <source>
        <strain evidence="23 24">JCM 15591</strain>
    </source>
</reference>
<keyword evidence="6" id="KW-0808">Transferase</keyword>
<evidence type="ECO:0000256" key="1">
    <source>
        <dbReference type="ARBA" id="ARBA00004651"/>
    </source>
</evidence>
<dbReference type="NCBIfam" id="TIGR02614">
    <property type="entry name" value="ftsW"/>
    <property type="match status" value="1"/>
</dbReference>
<keyword evidence="7 22" id="KW-0812">Transmembrane</keyword>
<evidence type="ECO:0000313" key="24">
    <source>
        <dbReference type="Proteomes" id="UP001501475"/>
    </source>
</evidence>
<keyword evidence="24" id="KW-1185">Reference proteome</keyword>
<evidence type="ECO:0000313" key="23">
    <source>
        <dbReference type="EMBL" id="GAA1764620.1"/>
    </source>
</evidence>
<evidence type="ECO:0000256" key="19">
    <source>
        <dbReference type="ARBA" id="ARBA00044770"/>
    </source>
</evidence>
<keyword evidence="12" id="KW-0131">Cell cycle</keyword>
<evidence type="ECO:0000256" key="22">
    <source>
        <dbReference type="SAM" id="Phobius"/>
    </source>
</evidence>
<keyword evidence="10 22" id="KW-1133">Transmembrane helix</keyword>
<feature type="transmembrane region" description="Helical" evidence="22">
    <location>
        <begin position="137"/>
        <end position="154"/>
    </location>
</feature>
<evidence type="ECO:0000256" key="15">
    <source>
        <dbReference type="ARBA" id="ARBA00033270"/>
    </source>
</evidence>
<feature type="transmembrane region" description="Helical" evidence="22">
    <location>
        <begin position="32"/>
        <end position="57"/>
    </location>
</feature>
<evidence type="ECO:0000256" key="10">
    <source>
        <dbReference type="ARBA" id="ARBA00022989"/>
    </source>
</evidence>
<proteinExistence type="inferred from homology"/>
<evidence type="ECO:0000256" key="16">
    <source>
        <dbReference type="ARBA" id="ARBA00038053"/>
    </source>
</evidence>
<evidence type="ECO:0000256" key="4">
    <source>
        <dbReference type="ARBA" id="ARBA00022618"/>
    </source>
</evidence>
<evidence type="ECO:0000256" key="12">
    <source>
        <dbReference type="ARBA" id="ARBA00023306"/>
    </source>
</evidence>
<dbReference type="PANTHER" id="PTHR30474:SF2">
    <property type="entry name" value="PEPTIDOGLYCAN GLYCOSYLTRANSFERASE FTSW-RELATED"/>
    <property type="match status" value="1"/>
</dbReference>
<keyword evidence="3" id="KW-1003">Cell membrane</keyword>
<organism evidence="23 24">
    <name type="scientific">Nostocoides vanveenii</name>
    <dbReference type="NCBI Taxonomy" id="330835"/>
    <lineage>
        <taxon>Bacteria</taxon>
        <taxon>Bacillati</taxon>
        <taxon>Actinomycetota</taxon>
        <taxon>Actinomycetes</taxon>
        <taxon>Micrococcales</taxon>
        <taxon>Intrasporangiaceae</taxon>
        <taxon>Nostocoides</taxon>
    </lineage>
</organism>
<comment type="caution">
    <text evidence="23">The sequence shown here is derived from an EMBL/GenBank/DDBJ whole genome shotgun (WGS) entry which is preliminary data.</text>
</comment>
<dbReference type="PANTHER" id="PTHR30474">
    <property type="entry name" value="CELL CYCLE PROTEIN"/>
    <property type="match status" value="1"/>
</dbReference>
<keyword evidence="5" id="KW-0328">Glycosyltransferase</keyword>
<comment type="pathway">
    <text evidence="2">Cell wall biogenesis; peptidoglycan biosynthesis.</text>
</comment>
<feature type="transmembrane region" description="Helical" evidence="22">
    <location>
        <begin position="190"/>
        <end position="207"/>
    </location>
</feature>
<dbReference type="RefSeq" id="WP_344066720.1">
    <property type="nucleotide sequence ID" value="NZ_BAAAPN010000055.1"/>
</dbReference>
<dbReference type="InterPro" id="IPR013437">
    <property type="entry name" value="FtsW"/>
</dbReference>
<gene>
    <name evidence="23" type="primary">ftsW</name>
    <name evidence="23" type="ORF">GCM10009810_24550</name>
</gene>
<accession>A0ABN2KUU2</accession>
<evidence type="ECO:0000256" key="14">
    <source>
        <dbReference type="ARBA" id="ARBA00032370"/>
    </source>
</evidence>
<comment type="subcellular location">
    <subcellularLocation>
        <location evidence="1">Cell membrane</location>
        <topology evidence="1">Multi-pass membrane protein</topology>
    </subcellularLocation>
</comment>
<evidence type="ECO:0000256" key="20">
    <source>
        <dbReference type="ARBA" id="ARBA00049902"/>
    </source>
</evidence>